<evidence type="ECO:0000313" key="2">
    <source>
        <dbReference type="EMBL" id="KAJ1110119.1"/>
    </source>
</evidence>
<comment type="caution">
    <text evidence="2">The sequence shown here is derived from an EMBL/GenBank/DDBJ whole genome shotgun (WGS) entry which is preliminary data.</text>
</comment>
<dbReference type="EMBL" id="JANPWB010000013">
    <property type="protein sequence ID" value="KAJ1110119.1"/>
    <property type="molecule type" value="Genomic_DNA"/>
</dbReference>
<sequence>MQRGITDHPDNHRSTGEVHHTATSRKTPDAAQAAPPGNTTRGTGSGLQATLDAAQAAVSRERQRRPSQRPQAASNAVAPATKLQPSSSASVTGTERRAHRHKEIGRASERHTTGPRTTFVANLWCSKKGRRNDQQQAAYSRIPVTKALHQEIIRCSTHRGKPPQGIYW</sequence>
<gene>
    <name evidence="2" type="ORF">NDU88_007474</name>
</gene>
<feature type="region of interest" description="Disordered" evidence="1">
    <location>
        <begin position="1"/>
        <end position="115"/>
    </location>
</feature>
<reference evidence="2" key="1">
    <citation type="journal article" date="2022" name="bioRxiv">
        <title>Sequencing and chromosome-scale assembly of the giantPleurodeles waltlgenome.</title>
        <authorList>
            <person name="Brown T."/>
            <person name="Elewa A."/>
            <person name="Iarovenko S."/>
            <person name="Subramanian E."/>
            <person name="Araus A.J."/>
            <person name="Petzold A."/>
            <person name="Susuki M."/>
            <person name="Suzuki K.-i.T."/>
            <person name="Hayashi T."/>
            <person name="Toyoda A."/>
            <person name="Oliveira C."/>
            <person name="Osipova E."/>
            <person name="Leigh N.D."/>
            <person name="Simon A."/>
            <person name="Yun M.H."/>
        </authorList>
    </citation>
    <scope>NUCLEOTIDE SEQUENCE</scope>
    <source>
        <strain evidence="2">20211129_DDA</strain>
        <tissue evidence="2">Liver</tissue>
    </source>
</reference>
<accession>A0AAV7N604</accession>
<protein>
    <submittedName>
        <fullName evidence="2">Uncharacterized protein</fullName>
    </submittedName>
</protein>
<proteinExistence type="predicted"/>
<feature type="compositionally biased region" description="Polar residues" evidence="1">
    <location>
        <begin position="37"/>
        <end position="48"/>
    </location>
</feature>
<feature type="compositionally biased region" description="Polar residues" evidence="1">
    <location>
        <begin position="83"/>
        <end position="93"/>
    </location>
</feature>
<feature type="compositionally biased region" description="Basic and acidic residues" evidence="1">
    <location>
        <begin position="1"/>
        <end position="20"/>
    </location>
</feature>
<evidence type="ECO:0000256" key="1">
    <source>
        <dbReference type="SAM" id="MobiDB-lite"/>
    </source>
</evidence>
<organism evidence="2 3">
    <name type="scientific">Pleurodeles waltl</name>
    <name type="common">Iberian ribbed newt</name>
    <dbReference type="NCBI Taxonomy" id="8319"/>
    <lineage>
        <taxon>Eukaryota</taxon>
        <taxon>Metazoa</taxon>
        <taxon>Chordata</taxon>
        <taxon>Craniata</taxon>
        <taxon>Vertebrata</taxon>
        <taxon>Euteleostomi</taxon>
        <taxon>Amphibia</taxon>
        <taxon>Batrachia</taxon>
        <taxon>Caudata</taxon>
        <taxon>Salamandroidea</taxon>
        <taxon>Salamandridae</taxon>
        <taxon>Pleurodelinae</taxon>
        <taxon>Pleurodeles</taxon>
    </lineage>
</organism>
<dbReference type="AlphaFoldDB" id="A0AAV7N604"/>
<keyword evidence="3" id="KW-1185">Reference proteome</keyword>
<evidence type="ECO:0000313" key="3">
    <source>
        <dbReference type="Proteomes" id="UP001066276"/>
    </source>
</evidence>
<dbReference type="Proteomes" id="UP001066276">
    <property type="component" value="Chromosome 9"/>
</dbReference>
<name>A0AAV7N604_PLEWA</name>